<comment type="caution">
    <text evidence="2">The sequence shown here is derived from an EMBL/GenBank/DDBJ whole genome shotgun (WGS) entry which is preliminary data.</text>
</comment>
<name>A0ABU8LPA4_9MICO</name>
<dbReference type="InterPro" id="IPR033396">
    <property type="entry name" value="DUF5107"/>
</dbReference>
<proteinExistence type="predicted"/>
<sequence length="649" mass="70435">MSATLTITQTILPSAPVGEVNPLPPVAGMPEAPYEAALDVLPEHIAANIRYGQVDTMHPYLLQDQYGRERQDAPMRLAVLENEHLRAEFALDLGGRLVRLLDRTTGRDLVYRNAIFQPANLALRNAWFSGGVEWNIGTRGHWPLTCDPLYAAEVTGPDGEPVLRMWEYERTRGLIVQLDATLDTHAPALHVQVTVHNPHPTETGMYWWTNIAVTQHEDSRVYAPATHAYVTAYDGSLNRVDLTADDSSRPASAPAAADYFYDVIGAADGANREVRPWIAALDAAGGGLAHVSTAPLVGRKLFVWGDTPGGRHWCDWLGGETGAYFEIQAGLATTQYENLPMPGRATWRWHETFLAVQVDDARRDEEWEEAVDAVGTAVIAASEALGTEATARLEAVADQAPGRMLSIGSPWGALEEAISERFGAEFIGLPGAPFQAHAPGAGDYWTTLLAGEDAEAHEAAPHQSPLSYVDGPLWERLLAAAPASWLTHYHRGVIAHAAGETARAVSHYEASLRQRRTAWALRGLGLAVGSADADAGIAHLTDAHALAPDSIPLALELGDALLAAGRADEARYLIAALPESTRELGRFRVLAIKAALADGDREAAGVLLEQRFDVPDLREGELSMSDLWQQAFPDRPVPAWYDFSMKVED</sequence>
<reference evidence="2 3" key="1">
    <citation type="submission" date="2024-02" db="EMBL/GenBank/DDBJ databases">
        <authorList>
            <person name="Saticioglu I.B."/>
        </authorList>
    </citation>
    <scope>NUCLEOTIDE SEQUENCE [LARGE SCALE GENOMIC DNA]</scope>
    <source>
        <strain evidence="2 3">Mu-43</strain>
    </source>
</reference>
<dbReference type="EMBL" id="JBBDGN010000012">
    <property type="protein sequence ID" value="MEJ1092411.1"/>
    <property type="molecule type" value="Genomic_DNA"/>
</dbReference>
<accession>A0ABU8LPA4</accession>
<keyword evidence="3" id="KW-1185">Reference proteome</keyword>
<dbReference type="RefSeq" id="WP_337320934.1">
    <property type="nucleotide sequence ID" value="NZ_JBBDGN010000012.1"/>
</dbReference>
<dbReference type="Pfam" id="PF14559">
    <property type="entry name" value="TPR_19"/>
    <property type="match status" value="1"/>
</dbReference>
<evidence type="ECO:0000259" key="1">
    <source>
        <dbReference type="Pfam" id="PF17128"/>
    </source>
</evidence>
<evidence type="ECO:0000313" key="3">
    <source>
        <dbReference type="Proteomes" id="UP001366085"/>
    </source>
</evidence>
<dbReference type="Pfam" id="PF17128">
    <property type="entry name" value="DUF5107"/>
    <property type="match status" value="1"/>
</dbReference>
<dbReference type="Proteomes" id="UP001366085">
    <property type="component" value="Unassembled WGS sequence"/>
</dbReference>
<gene>
    <name evidence="2" type="ORF">WDU93_12030</name>
</gene>
<feature type="domain" description="DUF5107" evidence="1">
    <location>
        <begin position="54"/>
        <end position="337"/>
    </location>
</feature>
<dbReference type="InterPro" id="IPR011990">
    <property type="entry name" value="TPR-like_helical_dom_sf"/>
</dbReference>
<evidence type="ECO:0000313" key="2">
    <source>
        <dbReference type="EMBL" id="MEJ1092411.1"/>
    </source>
</evidence>
<protein>
    <submittedName>
        <fullName evidence="2">DUF5107 domain-containing protein</fullName>
    </submittedName>
</protein>
<dbReference type="SUPFAM" id="SSF48452">
    <property type="entry name" value="TPR-like"/>
    <property type="match status" value="1"/>
</dbReference>
<organism evidence="2 3">
    <name type="scientific">Microbacterium istanbulense</name>
    <dbReference type="NCBI Taxonomy" id="3122049"/>
    <lineage>
        <taxon>Bacteria</taxon>
        <taxon>Bacillati</taxon>
        <taxon>Actinomycetota</taxon>
        <taxon>Actinomycetes</taxon>
        <taxon>Micrococcales</taxon>
        <taxon>Microbacteriaceae</taxon>
        <taxon>Microbacterium</taxon>
    </lineage>
</organism>
<dbReference type="Gene3D" id="1.25.40.10">
    <property type="entry name" value="Tetratricopeptide repeat domain"/>
    <property type="match status" value="1"/>
</dbReference>